<dbReference type="Proteomes" id="UP000054466">
    <property type="component" value="Unassembled WGS sequence"/>
</dbReference>
<dbReference type="RefSeq" id="XP_016242526.1">
    <property type="nucleotide sequence ID" value="XM_016399714.1"/>
</dbReference>
<sequence>MSPSTTLAETVISPSPRPKRQATSLLPAFEPLSSSPALPRPLKRNRDALDEHTNYPTPVPTSSTAILSSSPARVAKPRPSLPRTSSTLAERTPLGAVPSIQLQADGKVTRMGRSSASCDYQFSSNRLISRVHVEACYKPAGSRLERDRVEITCTGWNGIKIHCKGQVYEVKKGETFSSNLRDSEIMIDVHDSRVVVDWPPKPHLGVFLSEDEEEDNSPAKRQRAMLRHSTPPSPSPMQVRRRLSSPVSPSPAVRAVMPSSPPLPPATVEIYEDPEPTNESSGTVTGAEVSQSTQTLSQNFGQPGTSQENSASLSAEEFSDNDEENDPIIHSFGPFGANLLPRMASVSAGDSPFPSDSAPSTRSSHTEPLPSSDALSSPKMKDPEFDVQGHIINQLAFSRLSSTPLSTILSHLPREAGALSIDEIRKLIRETACIGEVAREGKDAAGKPLESEFYYIPDQDEDEKRKEAVVNDLRKPGLRACRKQHKQYFWRKPK</sequence>
<feature type="domain" description="FHA" evidence="2">
    <location>
        <begin position="109"/>
        <end position="162"/>
    </location>
</feature>
<evidence type="ECO:0000259" key="2">
    <source>
        <dbReference type="PROSITE" id="PS50006"/>
    </source>
</evidence>
<dbReference type="STRING" id="569365.A0A0D1Z3Q4"/>
<dbReference type="HOGENOM" id="CLU_027207_0_0_1"/>
<dbReference type="EMBL" id="KN847047">
    <property type="protein sequence ID" value="KIW22311.1"/>
    <property type="molecule type" value="Genomic_DNA"/>
</dbReference>
<dbReference type="RefSeq" id="XP_016242527.1">
    <property type="nucleotide sequence ID" value="XM_016399715.1"/>
</dbReference>
<feature type="compositionally biased region" description="Polar residues" evidence="1">
    <location>
        <begin position="277"/>
        <end position="313"/>
    </location>
</feature>
<keyword evidence="4" id="KW-1185">Reference proteome</keyword>
<dbReference type="InterPro" id="IPR000253">
    <property type="entry name" value="FHA_dom"/>
</dbReference>
<protein>
    <recommendedName>
        <fullName evidence="2">FHA domain-containing protein</fullName>
    </recommendedName>
</protein>
<feature type="region of interest" description="Disordered" evidence="1">
    <location>
        <begin position="346"/>
        <end position="383"/>
    </location>
</feature>
<dbReference type="VEuPathDB" id="FungiDB:PV07_12211"/>
<dbReference type="CDD" id="cd22699">
    <property type="entry name" value="FHA_PLM2-like"/>
    <property type="match status" value="1"/>
</dbReference>
<dbReference type="EMBL" id="KN847047">
    <property type="protein sequence ID" value="KIW22310.1"/>
    <property type="molecule type" value="Genomic_DNA"/>
</dbReference>
<name>A0A0D1Z3Q4_9EURO</name>
<dbReference type="GeneID" id="27351405"/>
<evidence type="ECO:0000313" key="3">
    <source>
        <dbReference type="EMBL" id="KIW22311.1"/>
    </source>
</evidence>
<dbReference type="OrthoDB" id="5348546at2759"/>
<dbReference type="AlphaFoldDB" id="A0A0D1Z3Q4"/>
<gene>
    <name evidence="3" type="ORF">PV07_12211</name>
</gene>
<accession>A0A0D1Z3Q4</accession>
<evidence type="ECO:0000313" key="4">
    <source>
        <dbReference type="Proteomes" id="UP000054466"/>
    </source>
</evidence>
<feature type="compositionally biased region" description="Polar residues" evidence="1">
    <location>
        <begin position="54"/>
        <end position="71"/>
    </location>
</feature>
<feature type="compositionally biased region" description="Acidic residues" evidence="1">
    <location>
        <begin position="317"/>
        <end position="326"/>
    </location>
</feature>
<feature type="region of interest" description="Disordered" evidence="1">
    <location>
        <begin position="206"/>
        <end position="333"/>
    </location>
</feature>
<proteinExistence type="predicted"/>
<feature type="compositionally biased region" description="Low complexity" evidence="1">
    <location>
        <begin position="244"/>
        <end position="258"/>
    </location>
</feature>
<dbReference type="SUPFAM" id="SSF49879">
    <property type="entry name" value="SMAD/FHA domain"/>
    <property type="match status" value="1"/>
</dbReference>
<reference evidence="3 4" key="1">
    <citation type="submission" date="2015-01" db="EMBL/GenBank/DDBJ databases">
        <title>The Genome Sequence of Cladophialophora immunda CBS83496.</title>
        <authorList>
            <consortium name="The Broad Institute Genomics Platform"/>
            <person name="Cuomo C."/>
            <person name="de Hoog S."/>
            <person name="Gorbushina A."/>
            <person name="Stielow B."/>
            <person name="Teixiera M."/>
            <person name="Abouelleil A."/>
            <person name="Chapman S.B."/>
            <person name="Priest M."/>
            <person name="Young S.K."/>
            <person name="Wortman J."/>
            <person name="Nusbaum C."/>
            <person name="Birren B."/>
        </authorList>
    </citation>
    <scope>NUCLEOTIDE SEQUENCE [LARGE SCALE GENOMIC DNA]</scope>
    <source>
        <strain evidence="3 4">CBS 83496</strain>
    </source>
</reference>
<dbReference type="InterPro" id="IPR008984">
    <property type="entry name" value="SMAD_FHA_dom_sf"/>
</dbReference>
<dbReference type="PROSITE" id="PS50006">
    <property type="entry name" value="FHA_DOMAIN"/>
    <property type="match status" value="1"/>
</dbReference>
<evidence type="ECO:0000256" key="1">
    <source>
        <dbReference type="SAM" id="MobiDB-lite"/>
    </source>
</evidence>
<feature type="region of interest" description="Disordered" evidence="1">
    <location>
        <begin position="1"/>
        <end position="92"/>
    </location>
</feature>
<organism evidence="3 4">
    <name type="scientific">Cladophialophora immunda</name>
    <dbReference type="NCBI Taxonomy" id="569365"/>
    <lineage>
        <taxon>Eukaryota</taxon>
        <taxon>Fungi</taxon>
        <taxon>Dikarya</taxon>
        <taxon>Ascomycota</taxon>
        <taxon>Pezizomycotina</taxon>
        <taxon>Eurotiomycetes</taxon>
        <taxon>Chaetothyriomycetidae</taxon>
        <taxon>Chaetothyriales</taxon>
        <taxon>Herpotrichiellaceae</taxon>
        <taxon>Cladophialophora</taxon>
    </lineage>
</organism>
<feature type="compositionally biased region" description="Basic and acidic residues" evidence="1">
    <location>
        <begin position="44"/>
        <end position="53"/>
    </location>
</feature>